<accession>A0ABQ7SIE5</accession>
<dbReference type="EMBL" id="JAIPUX010005290">
    <property type="protein sequence ID" value="KAH0617141.1"/>
    <property type="molecule type" value="Genomic_DNA"/>
</dbReference>
<reference evidence="11 12" key="1">
    <citation type="journal article" date="2022" name="Gigascience">
        <title>A chromosome-level genome assembly and annotation of the desert horned lizard, Phrynosoma platyrhinos, provides insight into chromosomal rearrangements among reptiles.</title>
        <authorList>
            <person name="Koochekian N."/>
            <person name="Ascanio A."/>
            <person name="Farleigh K."/>
            <person name="Card D.C."/>
            <person name="Schield D.R."/>
            <person name="Castoe T.A."/>
            <person name="Jezkova T."/>
        </authorList>
    </citation>
    <scope>NUCLEOTIDE SEQUENCE [LARGE SCALE GENOMIC DNA]</scope>
    <source>
        <strain evidence="11">NK-2021</strain>
    </source>
</reference>
<evidence type="ECO:0000256" key="7">
    <source>
        <dbReference type="ARBA" id="ARBA00023136"/>
    </source>
</evidence>
<keyword evidence="3" id="KW-0963">Cytoplasm</keyword>
<evidence type="ECO:0000256" key="5">
    <source>
        <dbReference type="ARBA" id="ARBA00022989"/>
    </source>
</evidence>
<evidence type="ECO:0000256" key="8">
    <source>
        <dbReference type="SAM" id="Coils"/>
    </source>
</evidence>
<feature type="coiled-coil region" evidence="8">
    <location>
        <begin position="42"/>
        <end position="108"/>
    </location>
</feature>
<keyword evidence="12" id="KW-1185">Reference proteome</keyword>
<feature type="region of interest" description="Disordered" evidence="9">
    <location>
        <begin position="429"/>
        <end position="450"/>
    </location>
</feature>
<evidence type="ECO:0000313" key="11">
    <source>
        <dbReference type="EMBL" id="KAH0617141.1"/>
    </source>
</evidence>
<organism evidence="11 12">
    <name type="scientific">Phrynosoma platyrhinos</name>
    <name type="common">Desert horned lizard</name>
    <dbReference type="NCBI Taxonomy" id="52577"/>
    <lineage>
        <taxon>Eukaryota</taxon>
        <taxon>Metazoa</taxon>
        <taxon>Chordata</taxon>
        <taxon>Craniata</taxon>
        <taxon>Vertebrata</taxon>
        <taxon>Euteleostomi</taxon>
        <taxon>Lepidosauria</taxon>
        <taxon>Squamata</taxon>
        <taxon>Bifurcata</taxon>
        <taxon>Unidentata</taxon>
        <taxon>Episquamata</taxon>
        <taxon>Toxicofera</taxon>
        <taxon>Iguania</taxon>
        <taxon>Phrynosomatidae</taxon>
        <taxon>Phrynosomatinae</taxon>
        <taxon>Phrynosoma</taxon>
    </lineage>
</organism>
<evidence type="ECO:0000256" key="10">
    <source>
        <dbReference type="SAM" id="Phobius"/>
    </source>
</evidence>
<comment type="subcellular location">
    <subcellularLocation>
        <location evidence="2">Cytoplasm</location>
    </subcellularLocation>
    <subcellularLocation>
        <location evidence="1">Membrane</location>
        <topology evidence="1">Single-pass membrane protein</topology>
    </subcellularLocation>
</comment>
<keyword evidence="6 8" id="KW-0175">Coiled coil</keyword>
<feature type="region of interest" description="Disordered" evidence="9">
    <location>
        <begin position="190"/>
        <end position="212"/>
    </location>
</feature>
<keyword evidence="5 10" id="KW-1133">Transmembrane helix</keyword>
<dbReference type="Proteomes" id="UP000826234">
    <property type="component" value="Unassembled WGS sequence"/>
</dbReference>
<evidence type="ECO:0000256" key="2">
    <source>
        <dbReference type="ARBA" id="ARBA00004496"/>
    </source>
</evidence>
<protein>
    <recommendedName>
        <fullName evidence="13">Lymphoid-restricted membrane protein</fullName>
    </recommendedName>
</protein>
<dbReference type="InterPro" id="IPR008677">
    <property type="entry name" value="MRVI1"/>
</dbReference>
<feature type="compositionally biased region" description="Basic and acidic residues" evidence="9">
    <location>
        <begin position="251"/>
        <end position="261"/>
    </location>
</feature>
<evidence type="ECO:0000256" key="6">
    <source>
        <dbReference type="ARBA" id="ARBA00023054"/>
    </source>
</evidence>
<evidence type="ECO:0000256" key="4">
    <source>
        <dbReference type="ARBA" id="ARBA00022692"/>
    </source>
</evidence>
<evidence type="ECO:0000256" key="3">
    <source>
        <dbReference type="ARBA" id="ARBA00022490"/>
    </source>
</evidence>
<evidence type="ECO:0008006" key="13">
    <source>
        <dbReference type="Google" id="ProtNLM"/>
    </source>
</evidence>
<gene>
    <name evidence="11" type="ORF">JD844_028841</name>
</gene>
<dbReference type="PANTHER" id="PTHR15352">
    <property type="entry name" value="LYMPHOID-RESTRICTED MEMBRANE PROTEIN, JAW1"/>
    <property type="match status" value="1"/>
</dbReference>
<name>A0ABQ7SIE5_PHRPL</name>
<evidence type="ECO:0000313" key="12">
    <source>
        <dbReference type="Proteomes" id="UP000826234"/>
    </source>
</evidence>
<sequence length="597" mass="66071">MNKKTIWIQKLDLLNAQKESLDKELIKMAGNLRRMRTEQLHLKRALSSREQELESVKQLKENAVSEMGTLKLALQEATKQVEDANEKVKDLENNFHRAQEEASSRQKNLEECLAKQGNLQSANVKLTHVCNLLLPKIWQPRKPEFCFVPVTRIKMLELPIHFTIRCNHHSVGHQTGAGFASGASMDADLTKSDAGPLTDHVSSEPSPSMEAFPIASECTNGAQDMDPAVSHTTEGEVSEAALAVTEEEAASDAKEEAKQETQHNLAGGSSSPEDLSRITVCRNKQKTNVSPNEKEVESLASLSEDNQVQEIAKKLQKSLELLNQYASRIASKAEMLGAIHQESRVSKAVEVMIQHVENLKRTYTREHAELEELKGLLLQNEKSFGSVGDRDESSIKKLSGSVKPSSLRRVSIAPLPRNTGKDVTVLPLGQLNETDGSERTDKYNRRSSWGLVGAKQGEKRPLLQRYVSSPSWTESEEDQPEPENVALEPAVSELRGNKAQKLSEKENNPPKWRLHSLCSRFLSCALSLRTSFCKTGKVLCISVIVAVFIAVLSIFIVGFPFQSPTQAAPVGTGDAWTSVQQLLWPYTGLQHQGPPPV</sequence>
<evidence type="ECO:0000256" key="9">
    <source>
        <dbReference type="SAM" id="MobiDB-lite"/>
    </source>
</evidence>
<dbReference type="PANTHER" id="PTHR15352:SF3">
    <property type="entry name" value="INOSITOL 1,4,5-TRIPHOSPHATE RECEPTOR ASSOCIATED 2"/>
    <property type="match status" value="1"/>
</dbReference>
<dbReference type="Pfam" id="PF05781">
    <property type="entry name" value="MRVI1"/>
    <property type="match status" value="1"/>
</dbReference>
<keyword evidence="7 10" id="KW-0472">Membrane</keyword>
<feature type="region of interest" description="Disordered" evidence="9">
    <location>
        <begin position="245"/>
        <end position="276"/>
    </location>
</feature>
<feature type="transmembrane region" description="Helical" evidence="10">
    <location>
        <begin position="538"/>
        <end position="561"/>
    </location>
</feature>
<proteinExistence type="predicted"/>
<feature type="compositionally biased region" description="Polar residues" evidence="9">
    <location>
        <begin position="262"/>
        <end position="273"/>
    </location>
</feature>
<evidence type="ECO:0000256" key="1">
    <source>
        <dbReference type="ARBA" id="ARBA00004167"/>
    </source>
</evidence>
<keyword evidence="4 10" id="KW-0812">Transmembrane</keyword>
<comment type="caution">
    <text evidence="11">The sequence shown here is derived from an EMBL/GenBank/DDBJ whole genome shotgun (WGS) entry which is preliminary data.</text>
</comment>